<comment type="caution">
    <text evidence="1">The sequence shown here is derived from an EMBL/GenBank/DDBJ whole genome shotgun (WGS) entry which is preliminary data.</text>
</comment>
<evidence type="ECO:0000313" key="2">
    <source>
        <dbReference type="Proteomes" id="UP001489719"/>
    </source>
</evidence>
<evidence type="ECO:0000313" key="1">
    <source>
        <dbReference type="EMBL" id="KAK9323788.1"/>
    </source>
</evidence>
<protein>
    <submittedName>
        <fullName evidence="1">Uncharacterized protein</fullName>
    </submittedName>
</protein>
<sequence>MSEPKSTKWPWTYFEISEFENPWIVKKSNKRTLIDREIRCAVLDNEIGEKCDWKTTDSKRQASTSKMIDHLRKQHSIDSPDKPEEPKRAEYSIFPDPNSIGSTILLMWIPLKQSNF</sequence>
<dbReference type="Proteomes" id="UP001489719">
    <property type="component" value="Unassembled WGS sequence"/>
</dbReference>
<keyword evidence="2" id="KW-1185">Reference proteome</keyword>
<dbReference type="EMBL" id="MU970057">
    <property type="protein sequence ID" value="KAK9323788.1"/>
    <property type="molecule type" value="Genomic_DNA"/>
</dbReference>
<reference evidence="2" key="1">
    <citation type="journal article" date="2024" name="Front. Bioeng. Biotechnol.">
        <title>Genome-scale model development and genomic sequencing of the oleaginous clade Lipomyces.</title>
        <authorList>
            <person name="Czajka J.J."/>
            <person name="Han Y."/>
            <person name="Kim J."/>
            <person name="Mondo S.J."/>
            <person name="Hofstad B.A."/>
            <person name="Robles A."/>
            <person name="Haridas S."/>
            <person name="Riley R."/>
            <person name="LaButti K."/>
            <person name="Pangilinan J."/>
            <person name="Andreopoulos W."/>
            <person name="Lipzen A."/>
            <person name="Yan J."/>
            <person name="Wang M."/>
            <person name="Ng V."/>
            <person name="Grigoriev I.V."/>
            <person name="Spatafora J.W."/>
            <person name="Magnuson J.K."/>
            <person name="Baker S.E."/>
            <person name="Pomraning K.R."/>
        </authorList>
    </citation>
    <scope>NUCLEOTIDE SEQUENCE [LARGE SCALE GENOMIC DNA]</scope>
    <source>
        <strain evidence="2">CBS 10300</strain>
    </source>
</reference>
<name>A0ACC3TRF4_9ASCO</name>
<proteinExistence type="predicted"/>
<organism evidence="1 2">
    <name type="scientific">Lipomyces orientalis</name>
    <dbReference type="NCBI Taxonomy" id="1233043"/>
    <lineage>
        <taxon>Eukaryota</taxon>
        <taxon>Fungi</taxon>
        <taxon>Dikarya</taxon>
        <taxon>Ascomycota</taxon>
        <taxon>Saccharomycotina</taxon>
        <taxon>Lipomycetes</taxon>
        <taxon>Lipomycetales</taxon>
        <taxon>Lipomycetaceae</taxon>
        <taxon>Lipomyces</taxon>
    </lineage>
</organism>
<gene>
    <name evidence="1" type="ORF">V1517DRAFT_87055</name>
</gene>
<accession>A0ACC3TRF4</accession>